<feature type="compositionally biased region" description="Basic and acidic residues" evidence="1">
    <location>
        <begin position="1"/>
        <end position="11"/>
    </location>
</feature>
<dbReference type="AlphaFoldDB" id="D6WA39"/>
<proteinExistence type="predicted"/>
<dbReference type="EMBL" id="KQ971312">
    <property type="protein sequence ID" value="EEZ98065.1"/>
    <property type="molecule type" value="Genomic_DNA"/>
</dbReference>
<organism evidence="2 3">
    <name type="scientific">Tribolium castaneum</name>
    <name type="common">Red flour beetle</name>
    <dbReference type="NCBI Taxonomy" id="7070"/>
    <lineage>
        <taxon>Eukaryota</taxon>
        <taxon>Metazoa</taxon>
        <taxon>Ecdysozoa</taxon>
        <taxon>Arthropoda</taxon>
        <taxon>Hexapoda</taxon>
        <taxon>Insecta</taxon>
        <taxon>Pterygota</taxon>
        <taxon>Neoptera</taxon>
        <taxon>Endopterygota</taxon>
        <taxon>Coleoptera</taxon>
        <taxon>Polyphaga</taxon>
        <taxon>Cucujiformia</taxon>
        <taxon>Tenebrionidae</taxon>
        <taxon>Tenebrionidae incertae sedis</taxon>
        <taxon>Tribolium</taxon>
    </lineage>
</organism>
<evidence type="ECO:0000256" key="1">
    <source>
        <dbReference type="SAM" id="MobiDB-lite"/>
    </source>
</evidence>
<dbReference type="Proteomes" id="UP000007266">
    <property type="component" value="Linkage group 2"/>
</dbReference>
<protein>
    <submittedName>
        <fullName evidence="2">Uncharacterized protein</fullName>
    </submittedName>
</protein>
<evidence type="ECO:0000313" key="2">
    <source>
        <dbReference type="EMBL" id="EEZ98065.1"/>
    </source>
</evidence>
<name>D6WA39_TRICA</name>
<accession>D6WA39</accession>
<keyword evidence="3" id="KW-1185">Reference proteome</keyword>
<sequence>MSLHALADKTSEQQPEPTLQSTNYWSESARKRAVIEGIKVAKAFFRRSREVCWRGSCRSSGMHYLGMVTTQRAAARRDPHTPTTTWILVNASSRPKIVFVFDEQSPLGGVSSAAATCEVLLLSEVYASRWAEVGRSEGRADLTFGRPPDRPEAWGVNGRAPTVKARRLIRPGALLSETEIATLDDRADE</sequence>
<feature type="region of interest" description="Disordered" evidence="1">
    <location>
        <begin position="1"/>
        <end position="20"/>
    </location>
</feature>
<evidence type="ECO:0000313" key="3">
    <source>
        <dbReference type="Proteomes" id="UP000007266"/>
    </source>
</evidence>
<reference evidence="2 3" key="2">
    <citation type="journal article" date="2010" name="Nucleic Acids Res.">
        <title>BeetleBase in 2010: revisions to provide comprehensive genomic information for Tribolium castaneum.</title>
        <authorList>
            <person name="Kim H.S."/>
            <person name="Murphy T."/>
            <person name="Xia J."/>
            <person name="Caragea D."/>
            <person name="Park Y."/>
            <person name="Beeman R.W."/>
            <person name="Lorenzen M.D."/>
            <person name="Butcher S."/>
            <person name="Manak J.R."/>
            <person name="Brown S.J."/>
        </authorList>
    </citation>
    <scope>GENOME REANNOTATION</scope>
    <source>
        <strain evidence="2 3">Georgia GA2</strain>
    </source>
</reference>
<reference evidence="2 3" key="1">
    <citation type="journal article" date="2008" name="Nature">
        <title>The genome of the model beetle and pest Tribolium castaneum.</title>
        <authorList>
            <consortium name="Tribolium Genome Sequencing Consortium"/>
            <person name="Richards S."/>
            <person name="Gibbs R.A."/>
            <person name="Weinstock G.M."/>
            <person name="Brown S.J."/>
            <person name="Denell R."/>
            <person name="Beeman R.W."/>
            <person name="Gibbs R."/>
            <person name="Beeman R.W."/>
            <person name="Brown S.J."/>
            <person name="Bucher G."/>
            <person name="Friedrich M."/>
            <person name="Grimmelikhuijzen C.J."/>
            <person name="Klingler M."/>
            <person name="Lorenzen M."/>
            <person name="Richards S."/>
            <person name="Roth S."/>
            <person name="Schroder R."/>
            <person name="Tautz D."/>
            <person name="Zdobnov E.M."/>
            <person name="Muzny D."/>
            <person name="Gibbs R.A."/>
            <person name="Weinstock G.M."/>
            <person name="Attaway T."/>
            <person name="Bell S."/>
            <person name="Buhay C.J."/>
            <person name="Chandrabose M.N."/>
            <person name="Chavez D."/>
            <person name="Clerk-Blankenburg K.P."/>
            <person name="Cree A."/>
            <person name="Dao M."/>
            <person name="Davis C."/>
            <person name="Chacko J."/>
            <person name="Dinh H."/>
            <person name="Dugan-Rocha S."/>
            <person name="Fowler G."/>
            <person name="Garner T.T."/>
            <person name="Garnes J."/>
            <person name="Gnirke A."/>
            <person name="Hawes A."/>
            <person name="Hernandez J."/>
            <person name="Hines S."/>
            <person name="Holder M."/>
            <person name="Hume J."/>
            <person name="Jhangiani S.N."/>
            <person name="Joshi V."/>
            <person name="Khan Z.M."/>
            <person name="Jackson L."/>
            <person name="Kovar C."/>
            <person name="Kowis A."/>
            <person name="Lee S."/>
            <person name="Lewis L.R."/>
            <person name="Margolis J."/>
            <person name="Morgan M."/>
            <person name="Nazareth L.V."/>
            <person name="Nguyen N."/>
            <person name="Okwuonu G."/>
            <person name="Parker D."/>
            <person name="Richards S."/>
            <person name="Ruiz S.J."/>
            <person name="Santibanez J."/>
            <person name="Savard J."/>
            <person name="Scherer S.E."/>
            <person name="Schneider B."/>
            <person name="Sodergren E."/>
            <person name="Tautz D."/>
            <person name="Vattahil S."/>
            <person name="Villasana D."/>
            <person name="White C.S."/>
            <person name="Wright R."/>
            <person name="Park Y."/>
            <person name="Beeman R.W."/>
            <person name="Lord J."/>
            <person name="Oppert B."/>
            <person name="Lorenzen M."/>
            <person name="Brown S."/>
            <person name="Wang L."/>
            <person name="Savard J."/>
            <person name="Tautz D."/>
            <person name="Richards S."/>
            <person name="Weinstock G."/>
            <person name="Gibbs R.A."/>
            <person name="Liu Y."/>
            <person name="Worley K."/>
            <person name="Weinstock G."/>
            <person name="Elsik C.G."/>
            <person name="Reese J.T."/>
            <person name="Elhaik E."/>
            <person name="Landan G."/>
            <person name="Graur D."/>
            <person name="Arensburger P."/>
            <person name="Atkinson P."/>
            <person name="Beeman R.W."/>
            <person name="Beidler J."/>
            <person name="Brown S.J."/>
            <person name="Demuth J.P."/>
            <person name="Drury D.W."/>
            <person name="Du Y.Z."/>
            <person name="Fujiwara H."/>
            <person name="Lorenzen M."/>
            <person name="Maselli V."/>
            <person name="Osanai M."/>
            <person name="Park Y."/>
            <person name="Robertson H.M."/>
            <person name="Tu Z."/>
            <person name="Wang J.J."/>
            <person name="Wang S."/>
            <person name="Richards S."/>
            <person name="Song H."/>
            <person name="Zhang L."/>
            <person name="Sodergren E."/>
            <person name="Werner D."/>
            <person name="Stanke M."/>
            <person name="Morgenstern B."/>
            <person name="Solovyev V."/>
            <person name="Kosarev P."/>
            <person name="Brown G."/>
            <person name="Chen H.C."/>
            <person name="Ermolaeva O."/>
            <person name="Hlavina W."/>
            <person name="Kapustin Y."/>
            <person name="Kiryutin B."/>
            <person name="Kitts P."/>
            <person name="Maglott D."/>
            <person name="Pruitt K."/>
            <person name="Sapojnikov V."/>
            <person name="Souvorov A."/>
            <person name="Mackey A.J."/>
            <person name="Waterhouse R.M."/>
            <person name="Wyder S."/>
            <person name="Zdobnov E.M."/>
            <person name="Zdobnov E.M."/>
            <person name="Wyder S."/>
            <person name="Kriventseva E.V."/>
            <person name="Kadowaki T."/>
            <person name="Bork P."/>
            <person name="Aranda M."/>
            <person name="Bao R."/>
            <person name="Beermann A."/>
            <person name="Berns N."/>
            <person name="Bolognesi R."/>
            <person name="Bonneton F."/>
            <person name="Bopp D."/>
            <person name="Brown S.J."/>
            <person name="Bucher G."/>
            <person name="Butts T."/>
            <person name="Chaumot A."/>
            <person name="Denell R.E."/>
            <person name="Ferrier D.E."/>
            <person name="Friedrich M."/>
            <person name="Gordon C.M."/>
            <person name="Jindra M."/>
            <person name="Klingler M."/>
            <person name="Lan Q."/>
            <person name="Lattorff H.M."/>
            <person name="Laudet V."/>
            <person name="von Levetsow C."/>
            <person name="Liu Z."/>
            <person name="Lutz R."/>
            <person name="Lynch J.A."/>
            <person name="da Fonseca R.N."/>
            <person name="Posnien N."/>
            <person name="Reuter R."/>
            <person name="Roth S."/>
            <person name="Savard J."/>
            <person name="Schinko J.B."/>
            <person name="Schmitt C."/>
            <person name="Schoppmeier M."/>
            <person name="Schroder R."/>
            <person name="Shippy T.D."/>
            <person name="Simonnet F."/>
            <person name="Marques-Souza H."/>
            <person name="Tautz D."/>
            <person name="Tomoyasu Y."/>
            <person name="Trauner J."/>
            <person name="Van der Zee M."/>
            <person name="Vervoort M."/>
            <person name="Wittkopp N."/>
            <person name="Wimmer E.A."/>
            <person name="Yang X."/>
            <person name="Jones A.K."/>
            <person name="Sattelle D.B."/>
            <person name="Ebert P.R."/>
            <person name="Nelson D."/>
            <person name="Scott J.G."/>
            <person name="Beeman R.W."/>
            <person name="Muthukrishnan S."/>
            <person name="Kramer K.J."/>
            <person name="Arakane Y."/>
            <person name="Beeman R.W."/>
            <person name="Zhu Q."/>
            <person name="Hogenkamp D."/>
            <person name="Dixit R."/>
            <person name="Oppert B."/>
            <person name="Jiang H."/>
            <person name="Zou Z."/>
            <person name="Marshall J."/>
            <person name="Elpidina E."/>
            <person name="Vinokurov K."/>
            <person name="Oppert C."/>
            <person name="Zou Z."/>
            <person name="Evans J."/>
            <person name="Lu Z."/>
            <person name="Zhao P."/>
            <person name="Sumathipala N."/>
            <person name="Altincicek B."/>
            <person name="Vilcinskas A."/>
            <person name="Williams M."/>
            <person name="Hultmark D."/>
            <person name="Hetru C."/>
            <person name="Jiang H."/>
            <person name="Grimmelikhuijzen C.J."/>
            <person name="Hauser F."/>
            <person name="Cazzamali G."/>
            <person name="Williamson M."/>
            <person name="Park Y."/>
            <person name="Li B."/>
            <person name="Tanaka Y."/>
            <person name="Predel R."/>
            <person name="Neupert S."/>
            <person name="Schachtner J."/>
            <person name="Verleyen P."/>
            <person name="Raible F."/>
            <person name="Bork P."/>
            <person name="Friedrich M."/>
            <person name="Walden K.K."/>
            <person name="Robertson H.M."/>
            <person name="Angeli S."/>
            <person name="Foret S."/>
            <person name="Bucher G."/>
            <person name="Schuetz S."/>
            <person name="Maleszka R."/>
            <person name="Wimmer E.A."/>
            <person name="Beeman R.W."/>
            <person name="Lorenzen M."/>
            <person name="Tomoyasu Y."/>
            <person name="Miller S.C."/>
            <person name="Grossmann D."/>
            <person name="Bucher G."/>
        </authorList>
    </citation>
    <scope>NUCLEOTIDE SEQUENCE [LARGE SCALE GENOMIC DNA]</scope>
    <source>
        <strain evidence="2 3">Georgia GA2</strain>
    </source>
</reference>
<gene>
    <name evidence="2" type="primary">GLEAN_00472</name>
    <name evidence="2" type="ORF">TcasGA2_TC000472</name>
</gene>
<dbReference type="HOGENOM" id="CLU_1436161_0_0_1"/>